<evidence type="ECO:0000313" key="2">
    <source>
        <dbReference type="Proteomes" id="UP000320048"/>
    </source>
</evidence>
<reference evidence="1 2" key="1">
    <citation type="journal article" date="2019" name="Nat. Microbiol.">
        <title>Mediterranean grassland soil C-N compound turnover is dependent on rainfall and depth, and is mediated by genomically divergent microorganisms.</title>
        <authorList>
            <person name="Diamond S."/>
            <person name="Andeer P.F."/>
            <person name="Li Z."/>
            <person name="Crits-Christoph A."/>
            <person name="Burstein D."/>
            <person name="Anantharaman K."/>
            <person name="Lane K.R."/>
            <person name="Thomas B.C."/>
            <person name="Pan C."/>
            <person name="Northen T.R."/>
            <person name="Banfield J.F."/>
        </authorList>
    </citation>
    <scope>NUCLEOTIDE SEQUENCE [LARGE SCALE GENOMIC DNA]</scope>
    <source>
        <strain evidence="1">NP_7</strain>
    </source>
</reference>
<proteinExistence type="predicted"/>
<protein>
    <submittedName>
        <fullName evidence="1">Uncharacterized protein</fullName>
    </submittedName>
</protein>
<dbReference type="AlphaFoldDB" id="A0A537JIX0"/>
<dbReference type="Proteomes" id="UP000320048">
    <property type="component" value="Unassembled WGS sequence"/>
</dbReference>
<dbReference type="EMBL" id="VBAO01000076">
    <property type="protein sequence ID" value="TMI83430.1"/>
    <property type="molecule type" value="Genomic_DNA"/>
</dbReference>
<name>A0A537JIX0_9BACT</name>
<comment type="caution">
    <text evidence="1">The sequence shown here is derived from an EMBL/GenBank/DDBJ whole genome shotgun (WGS) entry which is preliminary data.</text>
</comment>
<evidence type="ECO:0000313" key="1">
    <source>
        <dbReference type="EMBL" id="TMI83430.1"/>
    </source>
</evidence>
<organism evidence="1 2">
    <name type="scientific">Candidatus Segetimicrobium genomatis</name>
    <dbReference type="NCBI Taxonomy" id="2569760"/>
    <lineage>
        <taxon>Bacteria</taxon>
        <taxon>Bacillati</taxon>
        <taxon>Candidatus Sysuimicrobiota</taxon>
        <taxon>Candidatus Sysuimicrobiia</taxon>
        <taxon>Candidatus Sysuimicrobiales</taxon>
        <taxon>Candidatus Segetimicrobiaceae</taxon>
        <taxon>Candidatus Segetimicrobium</taxon>
    </lineage>
</organism>
<accession>A0A537JIX0</accession>
<sequence>MDGVGRQLGKAVQCLRWLPAYGWQWLTRRPPRTGVVHLIIAVADHFEPSIVPGVPLAYARFDEQEERLERWCAEYPKAVESWRDVDGRPLRHTYFYPAEQYSKALVDRLAEHCRAGWGETEVHLHHGVHASDTPENTRRLLVEFRDALAGHGCLSRWNGEGGPRYAFVHGNWALANSGRGHGCGVDEELQILAETGCYADLTLPSAPHPAQVAKINALYECALPLYQRAPHRRGRDLSRGHTPRIFPLIIQGPLGLNLARRVRGWPMPRIETGALTTLYPPTMHRLGLWCRPAVTVKDRPDWIFVKLHCHGMDPRDEAAMLGRPMQRFLSELIDDASVKSRYRVHFVTAREMVNMILAACDGREGSPGDYRDYRLRLSHPCASSSPS</sequence>
<gene>
    <name evidence="1" type="ORF">E6H04_03020</name>
</gene>